<dbReference type="InterPro" id="IPR051023">
    <property type="entry name" value="PP2A_Regulatory_Subunit_A"/>
</dbReference>
<sequence length="647" mass="72448">MTEPLGFDPIAFFATELAVLNLDVRVAAMQNVVILAHAIGPDETRTRLLPYLASSISDASEEVLVALAKRLAEIVRISIPPDGTLDRDTLQLFINCITELSSFSSPYIYNALEISMQHFLTFYKGAHILQLIEHVLGVLGASQFGSQRLFAVRVVPYLYEYVESNPHLGKDVTGSVLTLLSTYLSGTLSDLDASVRCTLAATLGIFINQTYKLKRFDRYARKLSFLAHIYTKLTTDFTDPVRIANVRNGLDLLRLTVFARESPGADANGQTKEIKEVLPCVIKSLSRGTSDRHWKVRRQTAEVMPLFFQHIHKKLDTNDCAVMFKILSDDPEPENRAFTLTQAHKIVPYLSTEVILDVFMPALMQRSQDSAQAVRYSLASECLYELSKCFSGKWGTKTDQQKIFTDLRSIALNYINDPSVDVQCATITALVDLYLMVGLYPLMRDTACEIIHGALENNSLLWRTRLSLITALRKAVAQKNDELLPFLRKNAVPWLVGKEDTVRDAALSLIELMVENYGPSVFADYIGRDLLALFQNGDCDYLTEINIIKCVIHVIRPLASYSGSFNYRPLLEMLNRLSTNESAIVRTIICTELTGLCNSCDEQDVVLPKVCLEGFLALLGRLQDDSDRKVSELAHVAYFATSKLAKR</sequence>
<gene>
    <name evidence="2" type="ORF">GMRT_14288</name>
</gene>
<dbReference type="PANTHER" id="PTHR10648:SF4">
    <property type="entry name" value="PROTEIN PHOSPHATASE 2 (FORMERLY 2A), REGULATORY SUBUNIT A, BETA ISOFORM-RELATED"/>
    <property type="match status" value="1"/>
</dbReference>
<evidence type="ECO:0000313" key="2">
    <source>
        <dbReference type="EMBL" id="TNJ30171.1"/>
    </source>
</evidence>
<dbReference type="EMBL" id="VDLU01000001">
    <property type="protein sequence ID" value="TNJ30171.1"/>
    <property type="molecule type" value="Genomic_DNA"/>
</dbReference>
<dbReference type="GO" id="GO:0005829">
    <property type="term" value="C:cytosol"/>
    <property type="evidence" value="ECO:0007669"/>
    <property type="project" value="TreeGrafter"/>
</dbReference>
<evidence type="ECO:0000256" key="1">
    <source>
        <dbReference type="ARBA" id="ARBA00022737"/>
    </source>
</evidence>
<reference evidence="2 3" key="1">
    <citation type="submission" date="2019-05" db="EMBL/GenBank/DDBJ databases">
        <title>The compact genome of Giardia muris reveals important steps in the evolution of intestinal protozoan parasites.</title>
        <authorList>
            <person name="Xu F."/>
            <person name="Jimenez-Gonzalez A."/>
            <person name="Einarsson E."/>
            <person name="Astvaldsson A."/>
            <person name="Peirasmaki D."/>
            <person name="Eckmann L."/>
            <person name="Andersson J.O."/>
            <person name="Svard S.G."/>
            <person name="Jerlstrom-Hultqvist J."/>
        </authorList>
    </citation>
    <scope>NUCLEOTIDE SEQUENCE [LARGE SCALE GENOMIC DNA]</scope>
    <source>
        <strain evidence="2 3">Roberts-Thomson</strain>
    </source>
</reference>
<keyword evidence="3" id="KW-1185">Reference proteome</keyword>
<dbReference type="PANTHER" id="PTHR10648">
    <property type="entry name" value="SERINE/THREONINE-PROTEIN PHOSPHATASE PP2A 65 KDA REGULATORY SUBUNIT"/>
    <property type="match status" value="1"/>
</dbReference>
<proteinExistence type="predicted"/>
<dbReference type="OrthoDB" id="340346at2759"/>
<comment type="caution">
    <text evidence="2">The sequence shown here is derived from an EMBL/GenBank/DDBJ whole genome shotgun (WGS) entry which is preliminary data.</text>
</comment>
<protein>
    <submittedName>
        <fullName evidence="2">Protein phosphatase PP2A regulatory subunit A</fullName>
    </submittedName>
</protein>
<keyword evidence="1" id="KW-0677">Repeat</keyword>
<dbReference type="Proteomes" id="UP000315496">
    <property type="component" value="Chromosome 1"/>
</dbReference>
<dbReference type="SUPFAM" id="SSF48371">
    <property type="entry name" value="ARM repeat"/>
    <property type="match status" value="1"/>
</dbReference>
<dbReference type="Gene3D" id="1.25.10.10">
    <property type="entry name" value="Leucine-rich Repeat Variant"/>
    <property type="match status" value="1"/>
</dbReference>
<name>A0A4Z1TCE6_GIAMU</name>
<dbReference type="InterPro" id="IPR011989">
    <property type="entry name" value="ARM-like"/>
</dbReference>
<dbReference type="GO" id="GO:0005634">
    <property type="term" value="C:nucleus"/>
    <property type="evidence" value="ECO:0007669"/>
    <property type="project" value="TreeGrafter"/>
</dbReference>
<evidence type="ECO:0000313" key="3">
    <source>
        <dbReference type="Proteomes" id="UP000315496"/>
    </source>
</evidence>
<dbReference type="VEuPathDB" id="GiardiaDB:GMRT_14288"/>
<dbReference type="GO" id="GO:0000159">
    <property type="term" value="C:protein phosphatase type 2A complex"/>
    <property type="evidence" value="ECO:0007669"/>
    <property type="project" value="TreeGrafter"/>
</dbReference>
<dbReference type="GO" id="GO:0019888">
    <property type="term" value="F:protein phosphatase regulator activity"/>
    <property type="evidence" value="ECO:0007669"/>
    <property type="project" value="TreeGrafter"/>
</dbReference>
<dbReference type="AlphaFoldDB" id="A0A4Z1TCE6"/>
<organism evidence="2 3">
    <name type="scientific">Giardia muris</name>
    <dbReference type="NCBI Taxonomy" id="5742"/>
    <lineage>
        <taxon>Eukaryota</taxon>
        <taxon>Metamonada</taxon>
        <taxon>Diplomonadida</taxon>
        <taxon>Hexamitidae</taxon>
        <taxon>Giardiinae</taxon>
        <taxon>Giardia</taxon>
    </lineage>
</organism>
<dbReference type="InterPro" id="IPR016024">
    <property type="entry name" value="ARM-type_fold"/>
</dbReference>
<accession>A0A4Z1TCE6</accession>